<dbReference type="PANTHER" id="PTHR23150:SF19">
    <property type="entry name" value="FORMYLGLYCINE-GENERATING ENZYME"/>
    <property type="match status" value="1"/>
</dbReference>
<dbReference type="Pfam" id="PF13646">
    <property type="entry name" value="HEAT_2"/>
    <property type="match status" value="2"/>
</dbReference>
<dbReference type="Proteomes" id="UP000229740">
    <property type="component" value="Unassembled WGS sequence"/>
</dbReference>
<organism evidence="3 4">
    <name type="scientific">candidate division KSB3 bacterium</name>
    <dbReference type="NCBI Taxonomy" id="2044937"/>
    <lineage>
        <taxon>Bacteria</taxon>
        <taxon>candidate division KSB3</taxon>
    </lineage>
</organism>
<dbReference type="InterPro" id="IPR042095">
    <property type="entry name" value="SUMF_sf"/>
</dbReference>
<accession>A0A2G6E932</accession>
<dbReference type="Gene3D" id="3.90.1580.10">
    <property type="entry name" value="paralog of FGE (formylglycine-generating enzyme)"/>
    <property type="match status" value="1"/>
</dbReference>
<dbReference type="PANTHER" id="PTHR23150">
    <property type="entry name" value="SULFATASE MODIFYING FACTOR 1, 2"/>
    <property type="match status" value="1"/>
</dbReference>
<evidence type="ECO:0000259" key="2">
    <source>
        <dbReference type="Pfam" id="PF03781"/>
    </source>
</evidence>
<feature type="domain" description="Sulfatase-modifying factor enzyme-like" evidence="2">
    <location>
        <begin position="405"/>
        <end position="609"/>
    </location>
</feature>
<dbReference type="InterPro" id="IPR016187">
    <property type="entry name" value="CTDL_fold"/>
</dbReference>
<dbReference type="InterPro" id="IPR011989">
    <property type="entry name" value="ARM-like"/>
</dbReference>
<proteinExistence type="predicted"/>
<name>A0A2G6E932_9BACT</name>
<dbReference type="GO" id="GO:0120147">
    <property type="term" value="F:formylglycine-generating oxidase activity"/>
    <property type="evidence" value="ECO:0007669"/>
    <property type="project" value="TreeGrafter"/>
</dbReference>
<dbReference type="EMBL" id="PDPS01000022">
    <property type="protein sequence ID" value="PID58564.1"/>
    <property type="molecule type" value="Genomic_DNA"/>
</dbReference>
<dbReference type="AlphaFoldDB" id="A0A2G6E932"/>
<reference evidence="3 4" key="1">
    <citation type="submission" date="2017-10" db="EMBL/GenBank/DDBJ databases">
        <title>Novel microbial diversity and functional potential in the marine mammal oral microbiome.</title>
        <authorList>
            <person name="Dudek N.K."/>
            <person name="Sun C.L."/>
            <person name="Burstein D."/>
            <person name="Kantor R.S."/>
            <person name="Aliaga Goltsman D.S."/>
            <person name="Bik E.M."/>
            <person name="Thomas B.C."/>
            <person name="Banfield J.F."/>
            <person name="Relman D.A."/>
        </authorList>
    </citation>
    <scope>NUCLEOTIDE SEQUENCE [LARGE SCALE GENOMIC DNA]</scope>
    <source>
        <strain evidence="3">DOLZORAL124_49_17</strain>
    </source>
</reference>
<dbReference type="SUPFAM" id="SSF56436">
    <property type="entry name" value="C-type lectin-like"/>
    <property type="match status" value="1"/>
</dbReference>
<feature type="region of interest" description="Disordered" evidence="1">
    <location>
        <begin position="95"/>
        <end position="132"/>
    </location>
</feature>
<dbReference type="Pfam" id="PF03781">
    <property type="entry name" value="FGE-sulfatase"/>
    <property type="match status" value="1"/>
</dbReference>
<dbReference type="InterPro" id="IPR016024">
    <property type="entry name" value="ARM-type_fold"/>
</dbReference>
<gene>
    <name evidence="3" type="ORF">CSB45_03200</name>
</gene>
<dbReference type="Gene3D" id="1.25.10.10">
    <property type="entry name" value="Leucine-rich Repeat Variant"/>
    <property type="match status" value="2"/>
</dbReference>
<evidence type="ECO:0000313" key="4">
    <source>
        <dbReference type="Proteomes" id="UP000229740"/>
    </source>
</evidence>
<evidence type="ECO:0000313" key="3">
    <source>
        <dbReference type="EMBL" id="PID58564.1"/>
    </source>
</evidence>
<sequence>MVWERAGRLLSGGRQECSITLDTQQSPRFNVELLSIGPHKEKLERALQRVRGLCVSPPEILKNCPCLIASNISGNASQKLQLFLEQFGAHVAVREHHRRMQKASDRDVETSSPDPTPLLRTREKQKPAKSPALTLKRSVAELTHALKDKDWTVRQAALIELGATPSQGVIQHIIVLLKDDIWQVRRTALDILGQIGSNTVLKEMLKGIEDDVWQVRLQAVDSLGRLHSDKAVKSLLSALNDENWHIRVRTLHVLGEILVRRSVNNVMACLQDEVWQVRQAAAELLGKLQSDKAVSALTQALWDSNWQVRSAAISALRQIGDERSILALLDALEDEEWIVHWKAAHALGKIGTADMLPALLRLSRDVHPSLRVLSSKALNALEFVTPAQKHSVLRAEFRAEDPYAGMRYIAPGECLLGDEHGPEDARPACRRQLNAYFIDTYEVTNAQYKVFQPSHDYPQDMADFPVVNVSWDEAKAYAVWIGKRLPTEAEWEKAARGAEGRRFPWGEKFDPAKCNTAESGNSRLTPVGCYPEGRSPFGVCDMVGNVLEWTADRYRAYPWSEYEQADFAGDFIVLRGASWIHSAERAACFTRFYAPAENRNNFIGFRCVKDISTEKKDDI</sequence>
<evidence type="ECO:0000256" key="1">
    <source>
        <dbReference type="SAM" id="MobiDB-lite"/>
    </source>
</evidence>
<comment type="caution">
    <text evidence="3">The sequence shown here is derived from an EMBL/GenBank/DDBJ whole genome shotgun (WGS) entry which is preliminary data.</text>
</comment>
<dbReference type="InterPro" id="IPR004155">
    <property type="entry name" value="PBS_lyase_HEAT"/>
</dbReference>
<dbReference type="SUPFAM" id="SSF48371">
    <property type="entry name" value="ARM repeat"/>
    <property type="match status" value="2"/>
</dbReference>
<dbReference type="SMART" id="SM00567">
    <property type="entry name" value="EZ_HEAT"/>
    <property type="match status" value="7"/>
</dbReference>
<dbReference type="InterPro" id="IPR051043">
    <property type="entry name" value="Sulfatase_Mod_Factor_Kinase"/>
</dbReference>
<protein>
    <recommendedName>
        <fullName evidence="2">Sulfatase-modifying factor enzyme-like domain-containing protein</fullName>
    </recommendedName>
</protein>
<dbReference type="InterPro" id="IPR005532">
    <property type="entry name" value="SUMF_dom"/>
</dbReference>